<dbReference type="PANTHER" id="PTHR22306">
    <property type="entry name" value="CHROMOSOME 7 OPEN READING FRAME 50"/>
    <property type="match status" value="1"/>
</dbReference>
<dbReference type="AlphaFoldDB" id="A0AAN6FPZ7"/>
<feature type="compositionally biased region" description="Basic and acidic residues" evidence="2">
    <location>
        <begin position="484"/>
        <end position="497"/>
    </location>
</feature>
<dbReference type="InterPro" id="IPR019327">
    <property type="entry name" value="WKF"/>
</dbReference>
<feature type="region of interest" description="Disordered" evidence="2">
    <location>
        <begin position="373"/>
        <end position="541"/>
    </location>
</feature>
<sequence>MNICVEVNASGPPIQDRTQIMSSAATSSTQHVPAWKRLGLKLKYAKDTANEPAISPQSKAKDRASLSTKPGKRTAEDDLEASTPSKPVKKQKSLGSTVNILNSEPAVHSSTTPHGNANDAPGGELGLAPRHTNFDLPKQATEAPRKSVTFTSDTKTEDTFSAQRLFAEWSAAEAEQASAIRSSLAPQPEADTVLGPSKKNARAQDRTANDQDQIITKSDPQAQSSLNDTPEYVRYLEQHYTDKANWKFNKNKQKDLLKNLFNTNRIPASKDEALLAYLKGLSGVAAQNRVLEDAEAVLKSLLEKQDKSEELVGMESYGARRAAYEAALQREIETLERAGGGRSEYSDQQLQEIRRDVERGKRADAILAESLGRELASGTTSASVSASTSASASVSTSAYGTVAEPRPEHVRFESPPDADTATQSAQNKSSRRRKRKARTEVSSGESSSDSSSESEGTTTSSAQSRSGSSSASANAYGFGKRPTKPAEKKQIFGKDFLDQVFPKKTYDQSAKKRRVDDEPEARESSDQEGTSEDDSEGEGSE</sequence>
<evidence type="ECO:0000313" key="5">
    <source>
        <dbReference type="Proteomes" id="UP001168146"/>
    </source>
</evidence>
<evidence type="ECO:0000259" key="3">
    <source>
        <dbReference type="Pfam" id="PF10180"/>
    </source>
</evidence>
<evidence type="ECO:0000313" key="4">
    <source>
        <dbReference type="EMBL" id="KAK0320145.1"/>
    </source>
</evidence>
<feature type="coiled-coil region" evidence="1">
    <location>
        <begin position="284"/>
        <end position="311"/>
    </location>
</feature>
<comment type="caution">
    <text evidence="4">The sequence shown here is derived from an EMBL/GenBank/DDBJ whole genome shotgun (WGS) entry which is preliminary data.</text>
</comment>
<feature type="region of interest" description="Disordered" evidence="2">
    <location>
        <begin position="178"/>
        <end position="228"/>
    </location>
</feature>
<feature type="region of interest" description="Disordered" evidence="2">
    <location>
        <begin position="49"/>
        <end position="154"/>
    </location>
</feature>
<keyword evidence="1" id="KW-0175">Coiled coil</keyword>
<name>A0AAN6FPZ7_9PEZI</name>
<feature type="compositionally biased region" description="Low complexity" evidence="2">
    <location>
        <begin position="376"/>
        <end position="403"/>
    </location>
</feature>
<organism evidence="4 5">
    <name type="scientific">Friedmanniomyces endolithicus</name>
    <dbReference type="NCBI Taxonomy" id="329885"/>
    <lineage>
        <taxon>Eukaryota</taxon>
        <taxon>Fungi</taxon>
        <taxon>Dikarya</taxon>
        <taxon>Ascomycota</taxon>
        <taxon>Pezizomycotina</taxon>
        <taxon>Dothideomycetes</taxon>
        <taxon>Dothideomycetidae</taxon>
        <taxon>Mycosphaerellales</taxon>
        <taxon>Teratosphaeriaceae</taxon>
        <taxon>Friedmanniomyces</taxon>
    </lineage>
</organism>
<protein>
    <recommendedName>
        <fullName evidence="3">WKF domain-containing protein</fullName>
    </recommendedName>
</protein>
<evidence type="ECO:0000256" key="1">
    <source>
        <dbReference type="SAM" id="Coils"/>
    </source>
</evidence>
<gene>
    <name evidence="4" type="ORF">LTR82_008662</name>
</gene>
<dbReference type="Pfam" id="PF10180">
    <property type="entry name" value="WKF"/>
    <property type="match status" value="1"/>
</dbReference>
<feature type="domain" description="WKF" evidence="3">
    <location>
        <begin position="234"/>
        <end position="297"/>
    </location>
</feature>
<feature type="compositionally biased region" description="Basic and acidic residues" evidence="2">
    <location>
        <begin position="504"/>
        <end position="525"/>
    </location>
</feature>
<dbReference type="PANTHER" id="PTHR22306:SF2">
    <property type="entry name" value="CHROMOSOME 7 OPEN READING FRAME 50"/>
    <property type="match status" value="1"/>
</dbReference>
<proteinExistence type="predicted"/>
<reference evidence="4" key="1">
    <citation type="submission" date="2021-12" db="EMBL/GenBank/DDBJ databases">
        <title>Black yeast isolated from Biological Soil Crust.</title>
        <authorList>
            <person name="Kurbessoian T."/>
        </authorList>
    </citation>
    <scope>NUCLEOTIDE SEQUENCE</scope>
    <source>
        <strain evidence="4">CCFEE 5208</strain>
    </source>
</reference>
<accession>A0AAN6FPZ7</accession>
<dbReference type="EMBL" id="JASUXU010000026">
    <property type="protein sequence ID" value="KAK0320145.1"/>
    <property type="molecule type" value="Genomic_DNA"/>
</dbReference>
<feature type="compositionally biased region" description="Low complexity" evidence="2">
    <location>
        <begin position="440"/>
        <end position="475"/>
    </location>
</feature>
<evidence type="ECO:0000256" key="2">
    <source>
        <dbReference type="SAM" id="MobiDB-lite"/>
    </source>
</evidence>
<feature type="compositionally biased region" description="Basic and acidic residues" evidence="2">
    <location>
        <begin position="405"/>
        <end position="414"/>
    </location>
</feature>
<feature type="compositionally biased region" description="Polar residues" evidence="2">
    <location>
        <begin position="210"/>
        <end position="228"/>
    </location>
</feature>
<feature type="compositionally biased region" description="Polar residues" evidence="2">
    <location>
        <begin position="93"/>
        <end position="115"/>
    </location>
</feature>
<dbReference type="Proteomes" id="UP001168146">
    <property type="component" value="Unassembled WGS sequence"/>
</dbReference>
<feature type="compositionally biased region" description="Acidic residues" evidence="2">
    <location>
        <begin position="529"/>
        <end position="541"/>
    </location>
</feature>